<organism evidence="1 2">
    <name type="scientific">Naganishia cerealis</name>
    <dbReference type="NCBI Taxonomy" id="610337"/>
    <lineage>
        <taxon>Eukaryota</taxon>
        <taxon>Fungi</taxon>
        <taxon>Dikarya</taxon>
        <taxon>Basidiomycota</taxon>
        <taxon>Agaricomycotina</taxon>
        <taxon>Tremellomycetes</taxon>
        <taxon>Filobasidiales</taxon>
        <taxon>Filobasidiaceae</taxon>
        <taxon>Naganishia</taxon>
    </lineage>
</organism>
<proteinExistence type="predicted"/>
<sequence length="281" mass="29136">MRYTATLLSALSLVAGAAAQAAAQQPISVDCSDSSTFQGFINALLTVLHYSNNTAFEEVIAEWSETEAGYEVLESVWTAVSSQEDWTLLAITSAGLSAPYTNNPDLYSLLTYHILPVALPSYDSYNASHYIAESISPATATSDVGADLVLQKGKTQGQISVVALNGESTITGEIEKGDQGNALGGLTLMSVDAVLPAPASLPEVLATLAKATTDASSSGLSLYTTALNNTKVLNTLSNLNVSSAKGLTIFAPADMAFSGDQASTSASAWLKVLAGHVSNLF</sequence>
<dbReference type="Proteomes" id="UP001241377">
    <property type="component" value="Unassembled WGS sequence"/>
</dbReference>
<keyword evidence="2" id="KW-1185">Reference proteome</keyword>
<protein>
    <submittedName>
        <fullName evidence="1">Uncharacterized protein</fullName>
    </submittedName>
</protein>
<gene>
    <name evidence="1" type="ORF">QFC19_001415</name>
</gene>
<evidence type="ECO:0000313" key="2">
    <source>
        <dbReference type="Proteomes" id="UP001241377"/>
    </source>
</evidence>
<accession>A0ACC2WJA6</accession>
<name>A0ACC2WJA6_9TREE</name>
<reference evidence="1" key="1">
    <citation type="submission" date="2023-04" db="EMBL/GenBank/DDBJ databases">
        <title>Draft Genome sequencing of Naganishia species isolated from polar environments using Oxford Nanopore Technology.</title>
        <authorList>
            <person name="Leo P."/>
            <person name="Venkateswaran K."/>
        </authorList>
    </citation>
    <scope>NUCLEOTIDE SEQUENCE</scope>
    <source>
        <strain evidence="1">MNA-CCFEE 5261</strain>
    </source>
</reference>
<dbReference type="EMBL" id="JASBWR010000010">
    <property type="protein sequence ID" value="KAJ9110906.1"/>
    <property type="molecule type" value="Genomic_DNA"/>
</dbReference>
<comment type="caution">
    <text evidence="1">The sequence shown here is derived from an EMBL/GenBank/DDBJ whole genome shotgun (WGS) entry which is preliminary data.</text>
</comment>
<evidence type="ECO:0000313" key="1">
    <source>
        <dbReference type="EMBL" id="KAJ9110906.1"/>
    </source>
</evidence>